<proteinExistence type="predicted"/>
<dbReference type="AlphaFoldDB" id="A0A1I7MUH2"/>
<dbReference type="STRING" id="51670.SAMN04488557_0297"/>
<evidence type="ECO:0000313" key="2">
    <source>
        <dbReference type="EMBL" id="SFV26035.1"/>
    </source>
</evidence>
<sequence>MTVGKSQSHALRVAASSGLILASAASSGHSSPVCVRCDGPAPIRLCVVDDSAKVEALPFGHVLVERACVKLLKSEGLRHCKVASDEACKSATPKHVSLKDAKHALLGQARSEPPQPAAIPDATVTNPPSFKEAETSSNPAINAWMHIKAIFGWN</sequence>
<protein>
    <submittedName>
        <fullName evidence="2">Uncharacterized protein</fullName>
    </submittedName>
</protein>
<reference evidence="3" key="1">
    <citation type="submission" date="2016-10" db="EMBL/GenBank/DDBJ databases">
        <authorList>
            <person name="Varghese N."/>
            <person name="Submissions S."/>
        </authorList>
    </citation>
    <scope>NUCLEOTIDE SEQUENCE [LARGE SCALE GENOMIC DNA]</scope>
    <source>
        <strain evidence="3">DSM 1565</strain>
    </source>
</reference>
<evidence type="ECO:0000256" key="1">
    <source>
        <dbReference type="SAM" id="MobiDB-lite"/>
    </source>
</evidence>
<keyword evidence="3" id="KW-1185">Reference proteome</keyword>
<dbReference type="Proteomes" id="UP000199423">
    <property type="component" value="Unassembled WGS sequence"/>
</dbReference>
<name>A0A1I7MUH2_9HYPH</name>
<dbReference type="EMBL" id="FPCH01000001">
    <property type="protein sequence ID" value="SFV26035.1"/>
    <property type="molecule type" value="Genomic_DNA"/>
</dbReference>
<gene>
    <name evidence="2" type="ORF">SAMN04488557_0297</name>
</gene>
<evidence type="ECO:0000313" key="3">
    <source>
        <dbReference type="Proteomes" id="UP000199423"/>
    </source>
</evidence>
<accession>A0A1I7MUH2</accession>
<organism evidence="2 3">
    <name type="scientific">Hyphomicrobium facile</name>
    <dbReference type="NCBI Taxonomy" id="51670"/>
    <lineage>
        <taxon>Bacteria</taxon>
        <taxon>Pseudomonadati</taxon>
        <taxon>Pseudomonadota</taxon>
        <taxon>Alphaproteobacteria</taxon>
        <taxon>Hyphomicrobiales</taxon>
        <taxon>Hyphomicrobiaceae</taxon>
        <taxon>Hyphomicrobium</taxon>
    </lineage>
</organism>
<feature type="region of interest" description="Disordered" evidence="1">
    <location>
        <begin position="109"/>
        <end position="136"/>
    </location>
</feature>